<dbReference type="InterPro" id="IPR042219">
    <property type="entry name" value="AAA_lid_11_sf"/>
</dbReference>
<dbReference type="GO" id="GO:0005524">
    <property type="term" value="F:ATP binding"/>
    <property type="evidence" value="ECO:0007669"/>
    <property type="project" value="UniProtKB-KW"/>
</dbReference>
<dbReference type="InterPro" id="IPR042228">
    <property type="entry name" value="Dynein_linker_3"/>
</dbReference>
<dbReference type="FunFam" id="1.10.8.710:FF:000002">
    <property type="entry name" value="dynein heavy chain 17, axonemal"/>
    <property type="match status" value="1"/>
</dbReference>
<dbReference type="FunFam" id="3.40.50.300:FF:002141">
    <property type="entry name" value="Dynein heavy chain"/>
    <property type="match status" value="1"/>
</dbReference>
<dbReference type="GeneID" id="112681885"/>
<dbReference type="InterPro" id="IPR043160">
    <property type="entry name" value="Dynein_C_barrel"/>
</dbReference>
<keyword evidence="3" id="KW-0963">Cytoplasm</keyword>
<dbReference type="GO" id="GO:0005858">
    <property type="term" value="C:axonemal dynein complex"/>
    <property type="evidence" value="ECO:0007669"/>
    <property type="project" value="UniProtKB-ARBA"/>
</dbReference>
<dbReference type="FunFam" id="1.10.8.1220:FF:000001">
    <property type="entry name" value="Dynein axonemal heavy chain 5"/>
    <property type="match status" value="1"/>
</dbReference>
<evidence type="ECO:0000256" key="11">
    <source>
        <dbReference type="ARBA" id="ARBA00023175"/>
    </source>
</evidence>
<dbReference type="Gene3D" id="1.20.920.30">
    <property type="match status" value="1"/>
</dbReference>
<keyword evidence="7" id="KW-0067">ATP-binding</keyword>
<dbReference type="Gene3D" id="1.20.58.1120">
    <property type="match status" value="1"/>
</dbReference>
<dbReference type="Gene3D" id="1.20.140.100">
    <property type="entry name" value="Dynein heavy chain, N-terminal domain 2"/>
    <property type="match status" value="1"/>
</dbReference>
<dbReference type="FunFam" id="3.40.50.300:FF:000063">
    <property type="entry name" value="dynein heavy chain 6, axonemal"/>
    <property type="match status" value="1"/>
</dbReference>
<evidence type="ECO:0000256" key="15">
    <source>
        <dbReference type="ARBA" id="ARBA00063032"/>
    </source>
</evidence>
<dbReference type="Pfam" id="PF18199">
    <property type="entry name" value="Dynein_C"/>
    <property type="match status" value="1"/>
</dbReference>
<dbReference type="Gene3D" id="3.20.180.20">
    <property type="entry name" value="Dynein heavy chain, N-terminal domain 2"/>
    <property type="match status" value="1"/>
</dbReference>
<dbReference type="InterPro" id="IPR041658">
    <property type="entry name" value="AAA_lid_11"/>
</dbReference>
<dbReference type="InterPro" id="IPR003593">
    <property type="entry name" value="AAA+_ATPase"/>
</dbReference>
<keyword evidence="8" id="KW-0243">Dynein</keyword>
<dbReference type="InterPro" id="IPR041466">
    <property type="entry name" value="Dynein_AAA5_ext"/>
</dbReference>
<feature type="domain" description="AAA+ ATPase" evidence="18">
    <location>
        <begin position="961"/>
        <end position="1091"/>
    </location>
</feature>
<dbReference type="FunFam" id="1.20.920.30:FF:000007">
    <property type="entry name" value="Dynein axonemal heavy chain 10"/>
    <property type="match status" value="1"/>
</dbReference>
<dbReference type="InterPro" id="IPR026983">
    <property type="entry name" value="DHC"/>
</dbReference>
<reference evidence="20" key="1">
    <citation type="submission" date="2025-08" db="UniProtKB">
        <authorList>
            <consortium name="RefSeq"/>
        </authorList>
    </citation>
    <scope>IDENTIFICATION</scope>
    <source>
        <tissue evidence="20">Whole body</tissue>
    </source>
</reference>
<gene>
    <name evidence="20" type="primary">LOC112681885</name>
</gene>
<dbReference type="SUPFAM" id="SSF52540">
    <property type="entry name" value="P-loop containing nucleoside triphosphate hydrolases"/>
    <property type="match status" value="4"/>
</dbReference>
<evidence type="ECO:0000256" key="5">
    <source>
        <dbReference type="ARBA" id="ARBA00022737"/>
    </source>
</evidence>
<keyword evidence="12" id="KW-0206">Cytoskeleton</keyword>
<keyword evidence="19" id="KW-1185">Reference proteome</keyword>
<evidence type="ECO:0000256" key="1">
    <source>
        <dbReference type="ARBA" id="ARBA00004430"/>
    </source>
</evidence>
<dbReference type="FunFam" id="1.20.1270.280:FF:000005">
    <property type="entry name" value="Dynein axonemal heavy chain 10"/>
    <property type="match status" value="1"/>
</dbReference>
<evidence type="ECO:0000256" key="3">
    <source>
        <dbReference type="ARBA" id="ARBA00022490"/>
    </source>
</evidence>
<dbReference type="Gene3D" id="1.10.8.710">
    <property type="match status" value="1"/>
</dbReference>
<comment type="subunit">
    <text evidence="15">The I1 inner arm complex (also known as the f dynein complex) is a two-headed isoform composed of two heavy chains (1-alpha and 1-beta), three intermediate chains and three light chains. I1 occupies a specific position proximal to the first radial spoke and repeats every 96 nm along the length of the axoneme.</text>
</comment>
<dbReference type="FunFam" id="1.20.140.100:FF:000001">
    <property type="entry name" value="dynein heavy chain 17, axonemal"/>
    <property type="match status" value="1"/>
</dbReference>
<dbReference type="Pfam" id="PF12780">
    <property type="entry name" value="AAA_8"/>
    <property type="match status" value="1"/>
</dbReference>
<dbReference type="Proteomes" id="UP000694846">
    <property type="component" value="Unplaced"/>
</dbReference>
<comment type="subcellular location">
    <subcellularLocation>
        <location evidence="1">Cytoplasm</location>
        <location evidence="1">Cytoskeleton</location>
        <location evidence="1">Cilium axoneme</location>
    </subcellularLocation>
</comment>
<dbReference type="RefSeq" id="XP_025408009.1">
    <property type="nucleotide sequence ID" value="XM_025552224.1"/>
</dbReference>
<keyword evidence="4" id="KW-0493">Microtubule</keyword>
<dbReference type="Pfam" id="PF12774">
    <property type="entry name" value="AAA_6"/>
    <property type="match status" value="1"/>
</dbReference>
<evidence type="ECO:0000256" key="16">
    <source>
        <dbReference type="ARBA" id="ARBA00077719"/>
    </source>
</evidence>
<evidence type="ECO:0000256" key="6">
    <source>
        <dbReference type="ARBA" id="ARBA00022741"/>
    </source>
</evidence>
<feature type="domain" description="AAA+ ATPase" evidence="18">
    <location>
        <begin position="1327"/>
        <end position="1500"/>
    </location>
</feature>
<dbReference type="GO" id="GO:0005874">
    <property type="term" value="C:microtubule"/>
    <property type="evidence" value="ECO:0007669"/>
    <property type="project" value="UniProtKB-KW"/>
</dbReference>
<keyword evidence="6" id="KW-0547">Nucleotide-binding</keyword>
<evidence type="ECO:0000313" key="20">
    <source>
        <dbReference type="RefSeq" id="XP_025408009.1"/>
    </source>
</evidence>
<evidence type="ECO:0000256" key="4">
    <source>
        <dbReference type="ARBA" id="ARBA00022701"/>
    </source>
</evidence>
<dbReference type="Pfam" id="PF12777">
    <property type="entry name" value="MT"/>
    <property type="match status" value="1"/>
</dbReference>
<dbReference type="InterPro" id="IPR013602">
    <property type="entry name" value="Dynein_heavy_linker"/>
</dbReference>
<feature type="coiled-coil region" evidence="17">
    <location>
        <begin position="2140"/>
        <end position="2223"/>
    </location>
</feature>
<dbReference type="GO" id="GO:0060294">
    <property type="term" value="P:cilium movement involved in cell motility"/>
    <property type="evidence" value="ECO:0007669"/>
    <property type="project" value="UniProtKB-ARBA"/>
</dbReference>
<dbReference type="GO" id="GO:0031514">
    <property type="term" value="C:motile cilium"/>
    <property type="evidence" value="ECO:0007669"/>
    <property type="project" value="UniProtKB-ARBA"/>
</dbReference>
<evidence type="ECO:0000256" key="10">
    <source>
        <dbReference type="ARBA" id="ARBA00023069"/>
    </source>
</evidence>
<dbReference type="FunFam" id="1.20.920.20:FF:000001">
    <property type="entry name" value="dynein heavy chain 2, axonemal"/>
    <property type="match status" value="1"/>
</dbReference>
<dbReference type="InterPro" id="IPR035699">
    <property type="entry name" value="AAA_6"/>
</dbReference>
<dbReference type="InterPro" id="IPR042222">
    <property type="entry name" value="Dynein_2_N"/>
</dbReference>
<protein>
    <recommendedName>
        <fullName evidence="16">Dynein-1, subspecies f</fullName>
    </recommendedName>
</protein>
<keyword evidence="11" id="KW-0505">Motor protein</keyword>
<dbReference type="PANTHER" id="PTHR22878:SF63">
    <property type="entry name" value="DYNEIN AXONEMAL HEAVY CHAIN 10"/>
    <property type="match status" value="1"/>
</dbReference>
<evidence type="ECO:0000256" key="9">
    <source>
        <dbReference type="ARBA" id="ARBA00023054"/>
    </source>
</evidence>
<dbReference type="CTD" id="43379"/>
<evidence type="ECO:0000256" key="17">
    <source>
        <dbReference type="SAM" id="Coils"/>
    </source>
</evidence>
<evidence type="ECO:0000256" key="14">
    <source>
        <dbReference type="ARBA" id="ARBA00054075"/>
    </source>
</evidence>
<dbReference type="InterPro" id="IPR041228">
    <property type="entry name" value="Dynein_C"/>
</dbReference>
<dbReference type="Gene3D" id="3.40.50.300">
    <property type="entry name" value="P-loop containing nucleotide triphosphate hydrolases"/>
    <property type="match status" value="5"/>
</dbReference>
<dbReference type="Gene3D" id="3.10.490.20">
    <property type="match status" value="1"/>
</dbReference>
<evidence type="ECO:0000256" key="13">
    <source>
        <dbReference type="ARBA" id="ARBA00023273"/>
    </source>
</evidence>
<dbReference type="Gene3D" id="1.10.8.1220">
    <property type="match status" value="1"/>
</dbReference>
<dbReference type="Pfam" id="PF17852">
    <property type="entry name" value="Dynein_AAA_lid"/>
    <property type="match status" value="1"/>
</dbReference>
<proteinExistence type="inferred from homology"/>
<dbReference type="PANTHER" id="PTHR22878">
    <property type="entry name" value="DYNEIN HEAVY CHAIN 6, AXONEMAL-LIKE-RELATED"/>
    <property type="match status" value="1"/>
</dbReference>
<dbReference type="GO" id="GO:0008569">
    <property type="term" value="F:minus-end-directed microtubule motor activity"/>
    <property type="evidence" value="ECO:0007669"/>
    <property type="project" value="InterPro"/>
</dbReference>
<dbReference type="SMART" id="SM00382">
    <property type="entry name" value="AAA"/>
    <property type="match status" value="3"/>
</dbReference>
<name>A0A8B8FAW9_9HEMI</name>
<keyword evidence="13" id="KW-0966">Cell projection</keyword>
<dbReference type="Gene3D" id="6.10.140.1060">
    <property type="match status" value="1"/>
</dbReference>
<dbReference type="Pfam" id="PF12781">
    <property type="entry name" value="AAA_9"/>
    <property type="match status" value="1"/>
</dbReference>
<dbReference type="Gene3D" id="1.10.8.720">
    <property type="entry name" value="Region D6 of dynein motor"/>
    <property type="match status" value="1"/>
</dbReference>
<evidence type="ECO:0000313" key="19">
    <source>
        <dbReference type="Proteomes" id="UP000694846"/>
    </source>
</evidence>
<accession>A0A8B8FAW9</accession>
<dbReference type="Gene3D" id="1.20.920.20">
    <property type="match status" value="1"/>
</dbReference>
<dbReference type="InterPro" id="IPR035706">
    <property type="entry name" value="AAA_9"/>
</dbReference>
<dbReference type="Gene3D" id="1.20.1270.280">
    <property type="match status" value="1"/>
</dbReference>
<dbReference type="GO" id="GO:0051959">
    <property type="term" value="F:dynein light intermediate chain binding"/>
    <property type="evidence" value="ECO:0007669"/>
    <property type="project" value="InterPro"/>
</dbReference>
<dbReference type="FunFam" id="3.40.50.300:FF:000049">
    <property type="entry name" value="Dynein, axonemal, heavy chain 5"/>
    <property type="match status" value="1"/>
</dbReference>
<dbReference type="GO" id="GO:0045505">
    <property type="term" value="F:dynein intermediate chain binding"/>
    <property type="evidence" value="ECO:0007669"/>
    <property type="project" value="InterPro"/>
</dbReference>
<evidence type="ECO:0000256" key="8">
    <source>
        <dbReference type="ARBA" id="ARBA00023017"/>
    </source>
</evidence>
<dbReference type="Pfam" id="PF18198">
    <property type="entry name" value="AAA_lid_11"/>
    <property type="match status" value="1"/>
</dbReference>
<keyword evidence="5" id="KW-0677">Repeat</keyword>
<organism evidence="19 20">
    <name type="scientific">Sipha flava</name>
    <name type="common">yellow sugarcane aphid</name>
    <dbReference type="NCBI Taxonomy" id="143950"/>
    <lineage>
        <taxon>Eukaryota</taxon>
        <taxon>Metazoa</taxon>
        <taxon>Ecdysozoa</taxon>
        <taxon>Arthropoda</taxon>
        <taxon>Hexapoda</taxon>
        <taxon>Insecta</taxon>
        <taxon>Pterygota</taxon>
        <taxon>Neoptera</taxon>
        <taxon>Paraneoptera</taxon>
        <taxon>Hemiptera</taxon>
        <taxon>Sternorrhyncha</taxon>
        <taxon>Aphidomorpha</taxon>
        <taxon>Aphidoidea</taxon>
        <taxon>Aphididae</taxon>
        <taxon>Sipha</taxon>
    </lineage>
</organism>
<dbReference type="InterPro" id="IPR041589">
    <property type="entry name" value="DNAH3_AAA_lid_1"/>
</dbReference>
<sequence length="3351" mass="384398">MYILFGYSILIYQGYKKMENFAGPIYTETVLSALQTVQNDVDAYGIQIKHFINDFYESGPASIDEDLSLGLQMIEEYEHKFKELFAKKDSMMATSVLLEMSQDPFIRLDNVYQEFKCFRLLFDLYSRQTDARNVWAETLWSELNPQLLLEGMDSFLKEFKRFPKQCRSLKAGLALENDMKTFKNSISLFTELKNEAMSEMHWQKLMDQTGQHFDISPEMFTLENIFSMNLGNYKDVCMEIVGNSVKELSIKRSIDDVKKGWDKKIINVIPYIKNNENRGLILGDLTEIFQLLEDNLMTLQGIAGSQFIGPFQTIVLKLDKDLTLVGSILNAWNQVQLKWMYLEEIFLNDKFRLQLPAEALQFDMLNQPFKKLMENTQINPEIMRLCQIPGLLNDLNELFEGFELCQKSLNQYLDYKRNYFSRFYFLSDNELLSVLGNTNPNGIQEHIVKMFDNVGSLLFDYDSQKNTLVKAMVSCEKETMTFTNKVMVKGLVESWMKNVLLEMWTSNAYLVKKSIFDYGNTRKSRCKWMLDHQGQMCLAANGVWWTAEVENVFSELAKGDNYAMKDYLETLNNQLNELVIQVRGDLTANDRKKFNTVLIVDVHARDVIENFVRDGIVKSHNFEWESQLRFYWKKEVDNLIVIQCSGTFAYGYEYMGLNGRLVITPLTDKIYLTITLALSMQLGCAPAGPAGTGKTETVKDLAKALGILCMVTNCGEGMDYQAFGIILEGLCQCGAWGCFDEFNRIDVSVLSVISTQLGTIRNALLGNNKIFMFRDRDIKLDHKVGVFITMNPGYAGRTELPETVKTFFRPVICVLPDLELICLIMLFSEGFLNAKVLAKKMSVLYKLAKEQLSKQAHYDFGLRALKSVLVIAGELKRNSPEIDENIVLMRALRDMNLPKFVYDDVPLFLGLISDLFPGLKCQRVTYPKFSEAIMDEMRKKSYTVLDNQIDKVTQLYETMMTRHSTMVVGPTGGGKTVVINTLIGAQTSLGLPTTVHILNPKACTVVELYGFFDLVTRDWTDGLLSNIFREINKPIPENQPERRYILFDGDIDALWIENMNSVMDDNKLLTLANGERIRLLPQCALLFEVGDLKYASPATVSRAGMVYVDPKNLGYTPYWDKFLSRRKGTEKKCLNQLFKKYVPVILDRIFDGYYGFEKFAPLKLIIYQTKLNMVTQLCFMLDAILKLPAEDESSSYISSNENLEVTSVISAQPTDEMEANFILALYCSLGAPLEDDSRLVFDDFVKNITGFLKVNDTPAKRATLKFIPSQKETWYEYYLDVENQIWIPWNTLVDKYEHNSSIKFNELLVPTVDSTRVTWLLNLMTIVKRPVILIGETGTSKTATMQNFLRSLDSYQYAQTSLNFSSRTSSLDIQTSLEANVFKRNKNIYGPSIGKKLVCFIDDMNMPQVDTYGTQQPIAFLKLFLEFGGMYDRGKEFDWKSFVDVYLYAAMGKPGGGRNEVDQRFISMFSVYCMVFPSDNTIDHIFRSILSGHTKHFNEEVKILVPSILEMTLKLYKITLAELPPTPNKFHYIFNLRDLSRIVNGMLFTSPSVFNNEVSFIRVWRNEFTRVICDRFNSEKDEELMALRISEILEEYFPNEKDEVLINPLIFGDFKNALNDDDEIRLYEDYKTYDVVKKIFEDILMEYNERNEKVDMVLFNMALEHLTRIHRVLKMNSGHIMLIGVGGSGKALMTKLAAFTAGCEIFSIVLSKGYNELAFREDLKKLFLMLGVENKLTVFFITQSQTSEESFLEIINNILMVGMVPALFTNEEKTGITNDVKKDAINAGYENSNDSCWTYFLRTCVNNLHVILSMLPGDELRTRCRNFPGLINKTYINWIFPWPEQALYAVAKTFIDEATKIPENYKEIVINVMVYTHQSLYDYINDFYVKLKRRNYLTPTHYCDYINSYLNLINEKSNSITQQCDRLLVGLRKIEEATAQLIILNKQLEVQKVVVAEKTVACKNILQEISEASKKAKSKKETVVEMTIESQEAGKIIAEEKEEAEIILNQALPTLLDARDALNNLQKGDITEIRSFATPPEPVQVVSECVAILLGYKEVNWKVAKQMMSDPKFLSSLKNLNVDELTLKQQSQIRAKLKASTKMSLMKDISKAGFGLLSFVEAVLKYCVVYREVKPKKEKVKTLENDFKLVTNMLNKLNTELNNIMSMLEKLNEKYKNAMLEQAIIQEEKDLMERRFIAADKLINGLSSENQRWKNDLAHLKQSMEKIIGNCLMCSSFLAYTAPFSYEFRIDMLFECWNKKIIESELPISNPFKIEVELSDEVTIATWNSEGLPSDDLSIQNGILSTKASRFPLCIDPQQQALNWIKQKEAPNNLMVLSFSDSDYLKYVENAIIYGQPILFQDVEYIDPIVENILEKNIKTVSGRKFVMLGDKEVDYDSKFCVYLTTKLANPSFSPSIYTKATVINCLITQNGLEDQLLCVVVKNERSDLEEQSESLVMEISSNKKLLRNLEDSLLRELAMSTGNILDNVDLVETLEETKIKATEVMQKLYLATKTSIEIDVLRNQFRPAATRGAILFFVLADMSTVDAMYQNSLSNYQQVFWASLKKAMPSKILKRRIINIIDTFTEHFYKYGCTGIFERHKLLFSFQITVKLQMSIKKVTIPELEFFIKGNVTLDKNVEYINPIGWLTPQNWKDIVKLSNDFPEIFLNLDDHIKNNTNDWKNWYDLDMPESSDPPFKFSGNFESFHKLMLLRCFRVDRTYQAIYNYIDLVMGNVYITTPIVDFGVIYTQTKPTIPGLFILSPGSDPTVDLEKLANRCGLSSNMFHFLSLGQGQEQVAQKLLSLAMTNGYWIMFQNCHLLISFLYDLEKILDRSTKIHPDFRLWLATEATPSFPVSVLQRSLKVVTEPPNGLKANIQNTFIKLKQETLEKCTHPSYTSLIYVLAFFHAVVQERRKYDKIGWNIPYDFSESDFTVSVQILINYLNKTLTDGIEAPLPWVTLRYLIGNVMYGGRVIDDYDQRIVNTFMKQYFGEFIVDIFQTFYLYHDDKVQYKLIAVDTKEEFLNAIEELPSTSGPEVLGLHMNAEMGYFTKASRDIWNNLLKLQPQTESSSSGMSREELIDSVAEDILKKLPDLFAISDIKKFYGNKLSPSTVVLLQELERFNLLVDKINVTLTMLRKALLGEIGMDSILESVSVSLYNGQIPNSWIKLAPQTCKNLGGWIEHFVARTNQYIEWSSDGEPTVIWLAGLHVPESYLTAIVQMACRQYGWSLDHSTLYTTVTQYTNENEIDSIPKTGCYISGIFIEGARWDLGKQCLTSSTTKVLIENLPIVLIVPIETSKLKLLNTVRTPVYTTSQRRNAMGVGLVFEADLKTSVHNSFWILQGVCLLLNDD</sequence>
<dbReference type="InterPro" id="IPR043157">
    <property type="entry name" value="Dynein_AAA1S"/>
</dbReference>
<dbReference type="Pfam" id="PF17857">
    <property type="entry name" value="AAA_lid_1"/>
    <property type="match status" value="1"/>
</dbReference>
<dbReference type="Pfam" id="PF03028">
    <property type="entry name" value="Dynein_heavy"/>
    <property type="match status" value="1"/>
</dbReference>
<dbReference type="InterPro" id="IPR027417">
    <property type="entry name" value="P-loop_NTPase"/>
</dbReference>
<dbReference type="FunFam" id="3.10.490.20:FF:000006">
    <property type="entry name" value="Dynein axonemal heavy chain 10"/>
    <property type="match status" value="1"/>
</dbReference>
<dbReference type="Gene3D" id="1.10.472.130">
    <property type="match status" value="1"/>
</dbReference>
<keyword evidence="10" id="KW-0969">Cilium</keyword>
<dbReference type="FunFam" id="1.10.287.2620:FF:000002">
    <property type="entry name" value="Dynein heavy chain 2, axonemal"/>
    <property type="match status" value="1"/>
</dbReference>
<dbReference type="GO" id="GO:0070286">
    <property type="term" value="P:axonemal dynein complex assembly"/>
    <property type="evidence" value="ECO:0007669"/>
    <property type="project" value="UniProtKB-ARBA"/>
</dbReference>
<dbReference type="FunFam" id="1.10.8.720:FF:000005">
    <property type="entry name" value="Dynein axonemal heavy chain 10"/>
    <property type="match status" value="1"/>
</dbReference>
<dbReference type="Pfam" id="PF08393">
    <property type="entry name" value="DHC_N2"/>
    <property type="match status" value="1"/>
</dbReference>
<dbReference type="Pfam" id="PF12775">
    <property type="entry name" value="AAA_7"/>
    <property type="match status" value="1"/>
</dbReference>
<comment type="function">
    <text evidence="14">Force generating protein of eukaryotic cilia and flagella. Produces force towards the minus ends of microtubules. Dynein has ATPase activity; the force-producing power stroke is thought to occur on release of ADP. Required for assembly of the I1 inner arm complex and its targeting to the appropriate axoneme location. Also required for phototaxis.</text>
</comment>
<dbReference type="InterPro" id="IPR024317">
    <property type="entry name" value="Dynein_heavy_chain_D4_dom"/>
</dbReference>
<dbReference type="Gene3D" id="1.10.287.2620">
    <property type="match status" value="1"/>
</dbReference>
<feature type="domain" description="AAA+ ATPase" evidence="18">
    <location>
        <begin position="680"/>
        <end position="818"/>
    </location>
</feature>
<dbReference type="FunFam" id="3.40.50.300:FF:000153">
    <property type="entry name" value="Dynein axonemal heavy chain 1"/>
    <property type="match status" value="1"/>
</dbReference>
<comment type="similarity">
    <text evidence="2">Belongs to the dynein heavy chain family.</text>
</comment>
<dbReference type="InterPro" id="IPR004273">
    <property type="entry name" value="Dynein_heavy_D6_P-loop"/>
</dbReference>
<evidence type="ECO:0000256" key="12">
    <source>
        <dbReference type="ARBA" id="ARBA00023212"/>
    </source>
</evidence>
<keyword evidence="9 17" id="KW-0175">Coiled coil</keyword>
<dbReference type="FunFam" id="1.20.58.1120:FF:000008">
    <property type="entry name" value="Dynein heavy chain 10, axonemal"/>
    <property type="match status" value="1"/>
</dbReference>
<evidence type="ECO:0000256" key="2">
    <source>
        <dbReference type="ARBA" id="ARBA00008887"/>
    </source>
</evidence>
<evidence type="ECO:0000259" key="18">
    <source>
        <dbReference type="SMART" id="SM00382"/>
    </source>
</evidence>
<evidence type="ECO:0000256" key="7">
    <source>
        <dbReference type="ARBA" id="ARBA00022840"/>
    </source>
</evidence>
<dbReference type="OrthoDB" id="64868at2759"/>
<dbReference type="InterPro" id="IPR024743">
    <property type="entry name" value="Dynein_HC_stalk"/>
</dbReference>